<evidence type="ECO:0000256" key="5">
    <source>
        <dbReference type="ARBA" id="ARBA00023136"/>
    </source>
</evidence>
<evidence type="ECO:0000256" key="9">
    <source>
        <dbReference type="ARBA" id="ARBA00046271"/>
    </source>
</evidence>
<dbReference type="GO" id="GO:0005778">
    <property type="term" value="C:peroxisomal membrane"/>
    <property type="evidence" value="ECO:0007669"/>
    <property type="project" value="UniProtKB-SubCell"/>
</dbReference>
<keyword evidence="2 10" id="KW-0813">Transport</keyword>
<feature type="region of interest" description="Disordered" evidence="11">
    <location>
        <begin position="357"/>
        <end position="400"/>
    </location>
</feature>
<dbReference type="EMBL" id="CU633895">
    <property type="protein sequence ID" value="CAP66599.1"/>
    <property type="molecule type" value="Genomic_DNA"/>
</dbReference>
<proteinExistence type="inferred from homology"/>
<feature type="compositionally biased region" description="Low complexity" evidence="11">
    <location>
        <begin position="80"/>
        <end position="114"/>
    </location>
</feature>
<evidence type="ECO:0000256" key="4">
    <source>
        <dbReference type="ARBA" id="ARBA00023010"/>
    </source>
</evidence>
<dbReference type="InterPro" id="IPR036388">
    <property type="entry name" value="WH-like_DNA-bd_sf"/>
</dbReference>
<evidence type="ECO:0000313" key="13">
    <source>
        <dbReference type="EMBL" id="CAP66599.1"/>
    </source>
</evidence>
<dbReference type="RefSeq" id="XP_001905933.1">
    <property type="nucleotide sequence ID" value="XM_001905898.1"/>
</dbReference>
<dbReference type="PANTHER" id="PTHR23058">
    <property type="entry name" value="PEROXISOMAL MEMBRANE PROTEIN PEX14"/>
    <property type="match status" value="1"/>
</dbReference>
<comment type="subcellular location">
    <subcellularLocation>
        <location evidence="9 10">Peroxisome membrane</location>
    </subcellularLocation>
</comment>
<dbReference type="OrthoDB" id="5549158at2759"/>
<feature type="region of interest" description="Disordered" evidence="11">
    <location>
        <begin position="74"/>
        <end position="116"/>
    </location>
</feature>
<feature type="compositionally biased region" description="Low complexity" evidence="11">
    <location>
        <begin position="357"/>
        <end position="392"/>
    </location>
</feature>
<feature type="compositionally biased region" description="Polar residues" evidence="11">
    <location>
        <begin position="315"/>
        <end position="343"/>
    </location>
</feature>
<keyword evidence="5 10" id="KW-0472">Membrane</keyword>
<keyword evidence="3 10" id="KW-0653">Protein transport</keyword>
<keyword evidence="6 10" id="KW-0576">Peroxisome</keyword>
<dbReference type="GeneID" id="6189998"/>
<reference evidence="13" key="2">
    <citation type="submission" date="2008-07" db="EMBL/GenBank/DDBJ databases">
        <authorList>
            <person name="Genoscope - CEA"/>
        </authorList>
    </citation>
    <scope>NUCLEOTIDE SEQUENCE</scope>
    <source>
        <strain evidence="13">S mat+</strain>
    </source>
</reference>
<dbReference type="KEGG" id="pan:PODANSg2961"/>
<dbReference type="GO" id="GO:1990429">
    <property type="term" value="C:peroxisomal importomer complex"/>
    <property type="evidence" value="ECO:0007669"/>
    <property type="project" value="TreeGrafter"/>
</dbReference>
<comment type="function">
    <text evidence="10">Component of the PEX13-PEX14 docking complex, a translocon channel that specifically mediates the import of peroxisomal cargo proteins bound to PEX5 receptor. The PEX13-PEX14 docking complex forms a large import pore which can be opened to a diameter of about 9 nm. Mechanistically, PEX5 receptor along with cargo proteins associates with the PEX14 subunit of the PEX13-PEX14 docking complex in the cytosol, leading to the insertion of the receptor into the organelle membrane with the concomitant translocation of the cargo into the peroxisome matrix.</text>
</comment>
<protein>
    <recommendedName>
        <fullName evidence="7 10">Peroxisomal membrane protein PEX14</fullName>
    </recommendedName>
    <alternativeName>
        <fullName evidence="8 10">Peroxin-14</fullName>
    </alternativeName>
</protein>
<dbReference type="InterPro" id="IPR006785">
    <property type="entry name" value="Pex14_N"/>
</dbReference>
<evidence type="ECO:0000256" key="2">
    <source>
        <dbReference type="ARBA" id="ARBA00022448"/>
    </source>
</evidence>
<feature type="region of interest" description="Disordered" evidence="11">
    <location>
        <begin position="270"/>
        <end position="343"/>
    </location>
</feature>
<evidence type="ECO:0000256" key="3">
    <source>
        <dbReference type="ARBA" id="ARBA00022927"/>
    </source>
</evidence>
<dbReference type="GO" id="GO:0016560">
    <property type="term" value="P:protein import into peroxisome matrix, docking"/>
    <property type="evidence" value="ECO:0007669"/>
    <property type="project" value="UniProtKB-UniRule"/>
</dbReference>
<feature type="domain" description="Peroxisome membrane anchor protein Pex14p N-terminal" evidence="12">
    <location>
        <begin position="27"/>
        <end position="60"/>
    </location>
</feature>
<keyword evidence="4" id="KW-0811">Translocation</keyword>
<evidence type="ECO:0000256" key="8">
    <source>
        <dbReference type="ARBA" id="ARBA00029691"/>
    </source>
</evidence>
<evidence type="ECO:0000256" key="11">
    <source>
        <dbReference type="SAM" id="MobiDB-lite"/>
    </source>
</evidence>
<dbReference type="PANTHER" id="PTHR23058:SF0">
    <property type="entry name" value="PEROXISOMAL MEMBRANE PROTEIN PEX14"/>
    <property type="match status" value="1"/>
</dbReference>
<name>B2AR21_PODAN</name>
<reference evidence="13" key="1">
    <citation type="journal article" date="2008" name="Genome Biol.">
        <title>The genome sequence of the model ascomycete fungus Podospora anserina.</title>
        <authorList>
            <person name="Espagne E."/>
            <person name="Lespinet O."/>
            <person name="Malagnac F."/>
            <person name="Da Silva C."/>
            <person name="Jaillon O."/>
            <person name="Porcel B.M."/>
            <person name="Couloux A."/>
            <person name="Aury J.-M."/>
            <person name="Segurens B."/>
            <person name="Poulain J."/>
            <person name="Anthouard V."/>
            <person name="Grossetete S."/>
            <person name="Khalili H."/>
            <person name="Coppin E."/>
            <person name="Dequard-Chablat M."/>
            <person name="Picard M."/>
            <person name="Contamine V."/>
            <person name="Arnaise S."/>
            <person name="Bourdais A."/>
            <person name="Berteaux-Lecellier V."/>
            <person name="Gautheret D."/>
            <person name="de Vries R.P."/>
            <person name="Battaglia E."/>
            <person name="Coutinho P.M."/>
            <person name="Danchin E.G.J."/>
            <person name="Henrissat B."/>
            <person name="El Khoury R."/>
            <person name="Sainsard-Chanet A."/>
            <person name="Boivin A."/>
            <person name="Pinan-Lucarre B."/>
            <person name="Sellem C.H."/>
            <person name="Debuchy R."/>
            <person name="Wincker P."/>
            <person name="Weissenbach J."/>
            <person name="Silar P."/>
        </authorList>
    </citation>
    <scope>NUCLEOTIDE SEQUENCE [LARGE SCALE GENOMIC DNA]</scope>
    <source>
        <strain evidence="13">S mat+</strain>
    </source>
</reference>
<dbReference type="InterPro" id="IPR025655">
    <property type="entry name" value="PEX14"/>
</dbReference>
<evidence type="ECO:0000256" key="7">
    <source>
        <dbReference type="ARBA" id="ARBA00029502"/>
    </source>
</evidence>
<evidence type="ECO:0000256" key="10">
    <source>
        <dbReference type="RuleBase" id="RU367032"/>
    </source>
</evidence>
<dbReference type="Pfam" id="PF04695">
    <property type="entry name" value="Pex14_N"/>
    <property type="match status" value="1"/>
</dbReference>
<sequence>MAIREELVASAATYIRMHADFHCHLVLQDPSVAASPIEKKVAFLQAKNLTQEEVNAALARVGAGVAPPQAYTSQAVVPAQQQQQHQPPQQYYGQQYPPQQQYPPYGWQPQPQQQTVPPRRDWRDWFIMATVVSGVSYGLFSLGKRYVYPLIAPPTPERLERDKKSIDEQFEKTFALVEQLAKDTEALKAAETERTEKLDTALNELETVIGDLKSANRRRDDEAQRVRDDVQSLKDSIPRALNNQKDLTDTRLREVNAELKSLKTLITQRMNPTATSTSVNNYLRPSTGGTTPAASPAAVTPAAPATVENGDEAPKTTTYSDYLTGNHNRTGSASASSPFNSGMTAKASIPAWQMMASKKGAAAAAAGPSSSSSSTEGGEAAAAAVAGSSGNSTDTPAASS</sequence>
<evidence type="ECO:0000259" key="12">
    <source>
        <dbReference type="Pfam" id="PF04695"/>
    </source>
</evidence>
<gene>
    <name evidence="13" type="ORF">PODANS_4_8910</name>
</gene>
<feature type="compositionally biased region" description="Low complexity" evidence="11">
    <location>
        <begin position="285"/>
        <end position="307"/>
    </location>
</feature>
<accession>B2AR21</accession>
<dbReference type="AlphaFoldDB" id="B2AR21"/>
<dbReference type="HOGENOM" id="CLU_045718_0_0_1"/>
<evidence type="ECO:0000256" key="1">
    <source>
        <dbReference type="ARBA" id="ARBA00005443"/>
    </source>
</evidence>
<organism evidence="13">
    <name type="scientific">Podospora anserina (strain S / ATCC MYA-4624 / DSM 980 / FGSC 10383)</name>
    <name type="common">Pleurage anserina</name>
    <dbReference type="NCBI Taxonomy" id="515849"/>
    <lineage>
        <taxon>Eukaryota</taxon>
        <taxon>Fungi</taxon>
        <taxon>Dikarya</taxon>
        <taxon>Ascomycota</taxon>
        <taxon>Pezizomycotina</taxon>
        <taxon>Sordariomycetes</taxon>
        <taxon>Sordariomycetidae</taxon>
        <taxon>Sordariales</taxon>
        <taxon>Podosporaceae</taxon>
        <taxon>Podospora</taxon>
        <taxon>Podospora anserina</taxon>
    </lineage>
</organism>
<evidence type="ECO:0000256" key="6">
    <source>
        <dbReference type="ARBA" id="ARBA00023140"/>
    </source>
</evidence>
<comment type="similarity">
    <text evidence="1 10">Belongs to the peroxin-14 family.</text>
</comment>
<feature type="compositionally biased region" description="Polar residues" evidence="11">
    <location>
        <begin position="270"/>
        <end position="284"/>
    </location>
</feature>
<dbReference type="GO" id="GO:0005102">
    <property type="term" value="F:signaling receptor binding"/>
    <property type="evidence" value="ECO:0007669"/>
    <property type="project" value="TreeGrafter"/>
</dbReference>
<dbReference type="Gene3D" id="1.10.10.10">
    <property type="entry name" value="Winged helix-like DNA-binding domain superfamily/Winged helix DNA-binding domain"/>
    <property type="match status" value="1"/>
</dbReference>
<dbReference type="VEuPathDB" id="FungiDB:PODANS_4_8910"/>